<feature type="coiled-coil region" evidence="9">
    <location>
        <begin position="281"/>
        <end position="308"/>
    </location>
</feature>
<comment type="caution">
    <text evidence="11">The sequence shown here is derived from an EMBL/GenBank/DDBJ whole genome shotgun (WGS) entry which is preliminary data.</text>
</comment>
<keyword evidence="5" id="KW-0862">Zinc</keyword>
<keyword evidence="3" id="KW-0677">Repeat</keyword>
<accession>A0A8S9XED2</accession>
<organism evidence="11 12">
    <name type="scientific">Apolygus lucorum</name>
    <name type="common">Small green plant bug</name>
    <name type="synonym">Lygocoris lucorum</name>
    <dbReference type="NCBI Taxonomy" id="248454"/>
    <lineage>
        <taxon>Eukaryota</taxon>
        <taxon>Metazoa</taxon>
        <taxon>Ecdysozoa</taxon>
        <taxon>Arthropoda</taxon>
        <taxon>Hexapoda</taxon>
        <taxon>Insecta</taxon>
        <taxon>Pterygota</taxon>
        <taxon>Neoptera</taxon>
        <taxon>Paraneoptera</taxon>
        <taxon>Hemiptera</taxon>
        <taxon>Heteroptera</taxon>
        <taxon>Panheteroptera</taxon>
        <taxon>Cimicomorpha</taxon>
        <taxon>Miridae</taxon>
        <taxon>Mirini</taxon>
        <taxon>Apolygus</taxon>
    </lineage>
</organism>
<feature type="compositionally biased region" description="Polar residues" evidence="10">
    <location>
        <begin position="166"/>
        <end position="175"/>
    </location>
</feature>
<evidence type="ECO:0000256" key="9">
    <source>
        <dbReference type="SAM" id="Coils"/>
    </source>
</evidence>
<dbReference type="PANTHER" id="PTHR45888:SF6">
    <property type="entry name" value="HL01030P-RELATED"/>
    <property type="match status" value="1"/>
</dbReference>
<dbReference type="OrthoDB" id="308383at2759"/>
<keyword evidence="7" id="KW-0804">Transcription</keyword>
<keyword evidence="2" id="KW-0479">Metal-binding</keyword>
<sequence length="349" mass="38857">SSPPQISSVPLLNITIQPAPALPPENIVTEQDRQMQIQYEQWLVSNNQAVTQQLKYYETEVTKLRKIRKSLNSKKRQLAKNGNPMPAKDLVELQRVTVETTGIQKHLETARKQARTHSIVMQEYQNKQDQKNVGVASSVITANVLVPQGMDSSSPQSPNGMPPGLQQPSPQTSASPLHHSPRIGTPHSQSGDDKSDNGLASPRPPPMAPTPPSPHQFHQIRHPGMVPRFARSPEGQPRPRLVLQSAQNNAMYSAPRAFVTSPQSPSLSPQNVIPSRLTPQHQQLLIQRHQLQQQKRELLLRQEALQEGLIPRQLQSQEGVGLIPRQLQSQDGGRVTKTDSNSRWCWADS</sequence>
<dbReference type="GO" id="GO:0042800">
    <property type="term" value="F:histone H3K4 methyltransferase activity"/>
    <property type="evidence" value="ECO:0007669"/>
    <property type="project" value="TreeGrafter"/>
</dbReference>
<evidence type="ECO:0000256" key="6">
    <source>
        <dbReference type="ARBA" id="ARBA00023015"/>
    </source>
</evidence>
<dbReference type="GO" id="GO:0008270">
    <property type="term" value="F:zinc ion binding"/>
    <property type="evidence" value="ECO:0007669"/>
    <property type="project" value="UniProtKB-KW"/>
</dbReference>
<reference evidence="11" key="1">
    <citation type="journal article" date="2021" name="Mol. Ecol. Resour.">
        <title>Apolygus lucorum genome provides insights into omnivorousness and mesophyll feeding.</title>
        <authorList>
            <person name="Liu Y."/>
            <person name="Liu H."/>
            <person name="Wang H."/>
            <person name="Huang T."/>
            <person name="Liu B."/>
            <person name="Yang B."/>
            <person name="Yin L."/>
            <person name="Li B."/>
            <person name="Zhang Y."/>
            <person name="Zhang S."/>
            <person name="Jiang F."/>
            <person name="Zhang X."/>
            <person name="Ren Y."/>
            <person name="Wang B."/>
            <person name="Wang S."/>
            <person name="Lu Y."/>
            <person name="Wu K."/>
            <person name="Fan W."/>
            <person name="Wang G."/>
        </authorList>
    </citation>
    <scope>NUCLEOTIDE SEQUENCE</scope>
    <source>
        <strain evidence="11">12Hb</strain>
    </source>
</reference>
<evidence type="ECO:0000313" key="11">
    <source>
        <dbReference type="EMBL" id="KAF6206909.1"/>
    </source>
</evidence>
<dbReference type="GO" id="GO:0003713">
    <property type="term" value="F:transcription coactivator activity"/>
    <property type="evidence" value="ECO:0007669"/>
    <property type="project" value="TreeGrafter"/>
</dbReference>
<proteinExistence type="predicted"/>
<evidence type="ECO:0000313" key="12">
    <source>
        <dbReference type="Proteomes" id="UP000466442"/>
    </source>
</evidence>
<evidence type="ECO:0000256" key="4">
    <source>
        <dbReference type="ARBA" id="ARBA00022771"/>
    </source>
</evidence>
<name>A0A8S9XED2_APOLU</name>
<evidence type="ECO:0000256" key="8">
    <source>
        <dbReference type="ARBA" id="ARBA00023242"/>
    </source>
</evidence>
<dbReference type="PANTHER" id="PTHR45888">
    <property type="entry name" value="HL01030P-RELATED"/>
    <property type="match status" value="1"/>
</dbReference>
<gene>
    <name evidence="11" type="ORF">GE061_018145</name>
</gene>
<protein>
    <submittedName>
        <fullName evidence="11">Uncharacterized protein</fullName>
    </submittedName>
</protein>
<feature type="region of interest" description="Disordered" evidence="10">
    <location>
        <begin position="148"/>
        <end position="220"/>
    </location>
</feature>
<keyword evidence="4" id="KW-0863">Zinc-finger</keyword>
<evidence type="ECO:0000256" key="5">
    <source>
        <dbReference type="ARBA" id="ARBA00022833"/>
    </source>
</evidence>
<feature type="non-terminal residue" evidence="11">
    <location>
        <position position="1"/>
    </location>
</feature>
<keyword evidence="8" id="KW-0539">Nucleus</keyword>
<comment type="subcellular location">
    <subcellularLocation>
        <location evidence="1">Nucleus</location>
    </subcellularLocation>
</comment>
<evidence type="ECO:0000256" key="2">
    <source>
        <dbReference type="ARBA" id="ARBA00022723"/>
    </source>
</evidence>
<dbReference type="Proteomes" id="UP000466442">
    <property type="component" value="Unassembled WGS sequence"/>
</dbReference>
<dbReference type="EMBL" id="WIXP02000008">
    <property type="protein sequence ID" value="KAF6206909.1"/>
    <property type="molecule type" value="Genomic_DNA"/>
</dbReference>
<dbReference type="AlphaFoldDB" id="A0A8S9XED2"/>
<evidence type="ECO:0000256" key="10">
    <source>
        <dbReference type="SAM" id="MobiDB-lite"/>
    </source>
</evidence>
<dbReference type="GO" id="GO:0045944">
    <property type="term" value="P:positive regulation of transcription by RNA polymerase II"/>
    <property type="evidence" value="ECO:0007669"/>
    <property type="project" value="TreeGrafter"/>
</dbReference>
<keyword evidence="6" id="KW-0805">Transcription regulation</keyword>
<dbReference type="GO" id="GO:0044666">
    <property type="term" value="C:MLL3/4 complex"/>
    <property type="evidence" value="ECO:0007669"/>
    <property type="project" value="TreeGrafter"/>
</dbReference>
<feature type="compositionally biased region" description="Polar residues" evidence="10">
    <location>
        <begin position="150"/>
        <end position="159"/>
    </location>
</feature>
<keyword evidence="9" id="KW-0175">Coiled coil</keyword>
<feature type="compositionally biased region" description="Pro residues" evidence="10">
    <location>
        <begin position="202"/>
        <end position="214"/>
    </location>
</feature>
<evidence type="ECO:0000256" key="1">
    <source>
        <dbReference type="ARBA" id="ARBA00004123"/>
    </source>
</evidence>
<evidence type="ECO:0000256" key="7">
    <source>
        <dbReference type="ARBA" id="ARBA00023163"/>
    </source>
</evidence>
<evidence type="ECO:0000256" key="3">
    <source>
        <dbReference type="ARBA" id="ARBA00022737"/>
    </source>
</evidence>
<keyword evidence="12" id="KW-1185">Reference proteome</keyword>